<dbReference type="CDD" id="cd00056">
    <property type="entry name" value="ENDO3c"/>
    <property type="match status" value="1"/>
</dbReference>
<evidence type="ECO:0000256" key="6">
    <source>
        <dbReference type="ARBA" id="ARBA00022485"/>
    </source>
</evidence>
<dbReference type="InterPro" id="IPR011257">
    <property type="entry name" value="DNA_glycosylase"/>
</dbReference>
<evidence type="ECO:0000256" key="3">
    <source>
        <dbReference type="ARBA" id="ARBA00008343"/>
    </source>
</evidence>
<dbReference type="Proteomes" id="UP000226437">
    <property type="component" value="Unassembled WGS sequence"/>
</dbReference>
<dbReference type="Pfam" id="PF00730">
    <property type="entry name" value="HhH-GPD"/>
    <property type="match status" value="1"/>
</dbReference>
<dbReference type="Gene3D" id="3.90.79.10">
    <property type="entry name" value="Nucleoside Triphosphate Pyrophosphohydrolase"/>
    <property type="match status" value="1"/>
</dbReference>
<evidence type="ECO:0000256" key="11">
    <source>
        <dbReference type="ARBA" id="ARBA00023014"/>
    </source>
</evidence>
<evidence type="ECO:0000259" key="15">
    <source>
        <dbReference type="SMART" id="SM00478"/>
    </source>
</evidence>
<evidence type="ECO:0000256" key="8">
    <source>
        <dbReference type="ARBA" id="ARBA00022763"/>
    </source>
</evidence>
<evidence type="ECO:0000256" key="5">
    <source>
        <dbReference type="ARBA" id="ARBA00022023"/>
    </source>
</evidence>
<feature type="domain" description="HhH-GPD" evidence="15">
    <location>
        <begin position="41"/>
        <end position="192"/>
    </location>
</feature>
<evidence type="ECO:0000256" key="12">
    <source>
        <dbReference type="ARBA" id="ARBA00023204"/>
    </source>
</evidence>
<comment type="catalytic activity">
    <reaction evidence="1 14">
        <text>Hydrolyzes free adenine bases from 7,8-dihydro-8-oxoguanine:adenine mismatched double-stranded DNA, leaving an apurinic site.</text>
        <dbReference type="EC" id="3.2.2.31"/>
    </reaction>
</comment>
<comment type="function">
    <text evidence="2">Adenine glycosylase active on G-A mispairs. MutY also corrects error-prone DNA synthesis past GO lesions which are due to the oxidatively damaged form of guanine: 7,8-dihydro-8-oxoguanine (8-oxo-dGTP).</text>
</comment>
<name>A0A2G0CBT0_9BACT</name>
<dbReference type="SUPFAM" id="SSF48150">
    <property type="entry name" value="DNA-glycosylase"/>
    <property type="match status" value="1"/>
</dbReference>
<protein>
    <recommendedName>
        <fullName evidence="5 14">Adenine DNA glycosylase</fullName>
        <ecNumber evidence="4 14">3.2.2.31</ecNumber>
    </recommendedName>
</protein>
<organism evidence="16 17">
    <name type="scientific">Neolewinella marina</name>
    <dbReference type="NCBI Taxonomy" id="438751"/>
    <lineage>
        <taxon>Bacteria</taxon>
        <taxon>Pseudomonadati</taxon>
        <taxon>Bacteroidota</taxon>
        <taxon>Saprospiria</taxon>
        <taxon>Saprospirales</taxon>
        <taxon>Lewinellaceae</taxon>
        <taxon>Neolewinella</taxon>
    </lineage>
</organism>
<evidence type="ECO:0000256" key="13">
    <source>
        <dbReference type="ARBA" id="ARBA00023295"/>
    </source>
</evidence>
<keyword evidence="12" id="KW-0234">DNA repair</keyword>
<dbReference type="InterPro" id="IPR015797">
    <property type="entry name" value="NUDIX_hydrolase-like_dom_sf"/>
</dbReference>
<evidence type="ECO:0000256" key="14">
    <source>
        <dbReference type="RuleBase" id="RU365096"/>
    </source>
</evidence>
<dbReference type="PROSITE" id="PS01155">
    <property type="entry name" value="ENDONUCLEASE_III_2"/>
    <property type="match status" value="1"/>
</dbReference>
<dbReference type="GO" id="GO:0046872">
    <property type="term" value="F:metal ion binding"/>
    <property type="evidence" value="ECO:0007669"/>
    <property type="project" value="UniProtKB-UniRule"/>
</dbReference>
<dbReference type="InterPro" id="IPR003265">
    <property type="entry name" value="HhH-GPD_domain"/>
</dbReference>
<dbReference type="GO" id="GO:0032357">
    <property type="term" value="F:oxidized purine DNA binding"/>
    <property type="evidence" value="ECO:0007669"/>
    <property type="project" value="TreeGrafter"/>
</dbReference>
<dbReference type="CDD" id="cd03431">
    <property type="entry name" value="NUDIX_DNA_Glycosylase_C-MutY"/>
    <property type="match status" value="1"/>
</dbReference>
<dbReference type="InterPro" id="IPR000445">
    <property type="entry name" value="HhH_motif"/>
</dbReference>
<dbReference type="GO" id="GO:0035485">
    <property type="term" value="F:adenine/guanine mispair binding"/>
    <property type="evidence" value="ECO:0007669"/>
    <property type="project" value="TreeGrafter"/>
</dbReference>
<evidence type="ECO:0000256" key="9">
    <source>
        <dbReference type="ARBA" id="ARBA00022801"/>
    </source>
</evidence>
<evidence type="ECO:0000256" key="4">
    <source>
        <dbReference type="ARBA" id="ARBA00012045"/>
    </source>
</evidence>
<dbReference type="NCBIfam" id="TIGR01084">
    <property type="entry name" value="mutY"/>
    <property type="match status" value="1"/>
</dbReference>
<gene>
    <name evidence="16" type="primary">mutY</name>
    <name evidence="16" type="ORF">CGL56_16550</name>
</gene>
<dbReference type="RefSeq" id="WP_099107696.1">
    <property type="nucleotide sequence ID" value="NZ_JAATJF010000003.1"/>
</dbReference>
<dbReference type="InterPro" id="IPR023170">
    <property type="entry name" value="HhH_base_excis_C"/>
</dbReference>
<dbReference type="SMART" id="SM00478">
    <property type="entry name" value="ENDO3c"/>
    <property type="match status" value="1"/>
</dbReference>
<dbReference type="GO" id="GO:0006298">
    <property type="term" value="P:mismatch repair"/>
    <property type="evidence" value="ECO:0007669"/>
    <property type="project" value="TreeGrafter"/>
</dbReference>
<proteinExistence type="inferred from homology"/>
<dbReference type="Gene3D" id="1.10.340.30">
    <property type="entry name" value="Hypothetical protein, domain 2"/>
    <property type="match status" value="1"/>
</dbReference>
<dbReference type="GO" id="GO:0000701">
    <property type="term" value="F:purine-specific mismatch base pair DNA N-glycosylase activity"/>
    <property type="evidence" value="ECO:0007669"/>
    <property type="project" value="UniProtKB-EC"/>
</dbReference>
<dbReference type="OrthoDB" id="9802365at2"/>
<comment type="caution">
    <text evidence="16">The sequence shown here is derived from an EMBL/GenBank/DDBJ whole genome shotgun (WGS) entry which is preliminary data.</text>
</comment>
<dbReference type="GO" id="GO:0034039">
    <property type="term" value="F:8-oxo-7,8-dihydroguanine DNA N-glycosylase activity"/>
    <property type="evidence" value="ECO:0007669"/>
    <property type="project" value="TreeGrafter"/>
</dbReference>
<comment type="similarity">
    <text evidence="3 14">Belongs to the Nth/MutY family.</text>
</comment>
<keyword evidence="6" id="KW-0004">4Fe-4S</keyword>
<dbReference type="GO" id="GO:0006284">
    <property type="term" value="P:base-excision repair"/>
    <property type="evidence" value="ECO:0007669"/>
    <property type="project" value="UniProtKB-UniRule"/>
</dbReference>
<evidence type="ECO:0000256" key="2">
    <source>
        <dbReference type="ARBA" id="ARBA00002933"/>
    </source>
</evidence>
<evidence type="ECO:0000256" key="1">
    <source>
        <dbReference type="ARBA" id="ARBA00000843"/>
    </source>
</evidence>
<evidence type="ECO:0000256" key="7">
    <source>
        <dbReference type="ARBA" id="ARBA00022723"/>
    </source>
</evidence>
<dbReference type="EC" id="3.2.2.31" evidence="4 14"/>
<dbReference type="EMBL" id="PDLO01000009">
    <property type="protein sequence ID" value="PHK97412.1"/>
    <property type="molecule type" value="Genomic_DNA"/>
</dbReference>
<accession>A0A2G0CBT0</accession>
<sequence length="361" mass="41498">MEQVDWTYFRRGLTDWYRPDRRPMPWKGDRSPYRIWLSEIILQQTRVAQGLPYFERFVAAYPTVGDLAAAPDAEVMKLWEGLGYYSRARNLLKAARVVANEHHGRFPDTYDGLLALPGVGPYTAAAIASFAFDRPVAVLDGNVFRILARYAGDATPIDTGPGRKHFQQLVDAALGTAPAAAFNQAIMDFGALVCTPRAADCPRCPLADHCRARAEGWVYELPVKGKKAERRDRYFHYLVVTDAAGRFLIHRREDRDIWRQLYQFPLLEAGTLDLRPAALMQRDDWPDWLPAEELEFTGRSAPYAHQLTHQRIGTVFHTAHWPEMRDVPPAYLRIDRWELERYALPRVITRYLETDRLTLDL</sequence>
<evidence type="ECO:0000256" key="10">
    <source>
        <dbReference type="ARBA" id="ARBA00023004"/>
    </source>
</evidence>
<keyword evidence="11" id="KW-0411">Iron-sulfur</keyword>
<dbReference type="PANTHER" id="PTHR42944">
    <property type="entry name" value="ADENINE DNA GLYCOSYLASE"/>
    <property type="match status" value="1"/>
</dbReference>
<dbReference type="PANTHER" id="PTHR42944:SF1">
    <property type="entry name" value="ADENINE DNA GLYCOSYLASE"/>
    <property type="match status" value="1"/>
</dbReference>
<dbReference type="InterPro" id="IPR005760">
    <property type="entry name" value="A/G_AdeGlyc_MutY"/>
</dbReference>
<dbReference type="GO" id="GO:0051539">
    <property type="term" value="F:4 iron, 4 sulfur cluster binding"/>
    <property type="evidence" value="ECO:0007669"/>
    <property type="project" value="UniProtKB-UniRule"/>
</dbReference>
<keyword evidence="9" id="KW-0378">Hydrolase</keyword>
<evidence type="ECO:0000313" key="17">
    <source>
        <dbReference type="Proteomes" id="UP000226437"/>
    </source>
</evidence>
<dbReference type="AlphaFoldDB" id="A0A2G0CBT0"/>
<dbReference type="Pfam" id="PF14815">
    <property type="entry name" value="NUDIX_4"/>
    <property type="match status" value="1"/>
</dbReference>
<keyword evidence="13 14" id="KW-0326">Glycosidase</keyword>
<dbReference type="FunFam" id="1.10.340.30:FF:000002">
    <property type="entry name" value="Adenine DNA glycosylase"/>
    <property type="match status" value="1"/>
</dbReference>
<dbReference type="Gene3D" id="1.10.1670.10">
    <property type="entry name" value="Helix-hairpin-Helix base-excision DNA repair enzymes (C-terminal)"/>
    <property type="match status" value="1"/>
</dbReference>
<dbReference type="InterPro" id="IPR029119">
    <property type="entry name" value="MutY_C"/>
</dbReference>
<keyword evidence="10 14" id="KW-0408">Iron</keyword>
<keyword evidence="17" id="KW-1185">Reference proteome</keyword>
<reference evidence="16 17" key="1">
    <citation type="submission" date="2017-10" db="EMBL/GenBank/DDBJ databases">
        <title>The draft genome sequence of Lewinella marina KCTC 32374.</title>
        <authorList>
            <person name="Wang K."/>
        </authorList>
    </citation>
    <scope>NUCLEOTIDE SEQUENCE [LARGE SCALE GENOMIC DNA]</scope>
    <source>
        <strain evidence="16 17">MKG-38</strain>
    </source>
</reference>
<dbReference type="InterPro" id="IPR044298">
    <property type="entry name" value="MIG/MutY"/>
</dbReference>
<dbReference type="InterPro" id="IPR004036">
    <property type="entry name" value="Endonuclease-III-like_CS2"/>
</dbReference>
<evidence type="ECO:0000313" key="16">
    <source>
        <dbReference type="EMBL" id="PHK97412.1"/>
    </source>
</evidence>
<dbReference type="SUPFAM" id="SSF55811">
    <property type="entry name" value="Nudix"/>
    <property type="match status" value="1"/>
</dbReference>
<comment type="cofactor">
    <cofactor evidence="14">
        <name>[4Fe-4S] cluster</name>
        <dbReference type="ChEBI" id="CHEBI:49883"/>
    </cofactor>
    <text evidence="14">Binds 1 [4Fe-4S] cluster.</text>
</comment>
<keyword evidence="7" id="KW-0479">Metal-binding</keyword>
<keyword evidence="8 14" id="KW-0227">DNA damage</keyword>
<dbReference type="Pfam" id="PF00633">
    <property type="entry name" value="HHH"/>
    <property type="match status" value="1"/>
</dbReference>